<protein>
    <submittedName>
        <fullName evidence="3">Pro-resilin</fullName>
    </submittedName>
</protein>
<dbReference type="PANTHER" id="PTHR12236">
    <property type="entry name" value="STRUCTURAL CONTITUENT OF CUTICLE"/>
    <property type="match status" value="1"/>
</dbReference>
<keyword evidence="4" id="KW-1185">Reference proteome</keyword>
<dbReference type="GO" id="GO:0005615">
    <property type="term" value="C:extracellular space"/>
    <property type="evidence" value="ECO:0007669"/>
    <property type="project" value="TreeGrafter"/>
</dbReference>
<dbReference type="EMBL" id="VIIS01000293">
    <property type="protein sequence ID" value="KAF0310674.1"/>
    <property type="molecule type" value="Genomic_DNA"/>
</dbReference>
<organism evidence="3 4">
    <name type="scientific">Amphibalanus amphitrite</name>
    <name type="common">Striped barnacle</name>
    <name type="synonym">Balanus amphitrite</name>
    <dbReference type="NCBI Taxonomy" id="1232801"/>
    <lineage>
        <taxon>Eukaryota</taxon>
        <taxon>Metazoa</taxon>
        <taxon>Ecdysozoa</taxon>
        <taxon>Arthropoda</taxon>
        <taxon>Crustacea</taxon>
        <taxon>Multicrustacea</taxon>
        <taxon>Cirripedia</taxon>
        <taxon>Thoracica</taxon>
        <taxon>Thoracicalcarea</taxon>
        <taxon>Balanomorpha</taxon>
        <taxon>Balanoidea</taxon>
        <taxon>Balanidae</taxon>
        <taxon>Amphibalaninae</taxon>
        <taxon>Amphibalanus</taxon>
    </lineage>
</organism>
<feature type="compositionally biased region" description="Pro residues" evidence="2">
    <location>
        <begin position="10"/>
        <end position="39"/>
    </location>
</feature>
<keyword evidence="1" id="KW-0193">Cuticle</keyword>
<accession>A0A6A4X3Z2</accession>
<sequence>MALTQTYLPPTTPSPEYLPPPPSNEYLPPPEKEYLPPPADDLGQAEGGIIADAPVDNSLSELSGQDGGQDGGESAGGQSAGGQSVGGAGNFDDGQYHPEQYNSGKYDPNAGKFTGDDGQYHPEKIEFPPIEDFEFAYAVKDKDSGNDFGLSETNKGGVYRVLLPDGRIQIVQFVIDSRGIYRSRITYLQPEDSQ</sequence>
<comment type="caution">
    <text evidence="3">The sequence shown here is derived from an EMBL/GenBank/DDBJ whole genome shotgun (WGS) entry which is preliminary data.</text>
</comment>
<proteinExistence type="predicted"/>
<dbReference type="Proteomes" id="UP000440578">
    <property type="component" value="Unassembled WGS sequence"/>
</dbReference>
<feature type="compositionally biased region" description="Gly residues" evidence="2">
    <location>
        <begin position="65"/>
        <end position="89"/>
    </location>
</feature>
<name>A0A6A4X3Z2_AMPAM</name>
<evidence type="ECO:0000313" key="3">
    <source>
        <dbReference type="EMBL" id="KAF0310674.1"/>
    </source>
</evidence>
<evidence type="ECO:0000313" key="4">
    <source>
        <dbReference type="Proteomes" id="UP000440578"/>
    </source>
</evidence>
<dbReference type="PANTHER" id="PTHR12236:SF79">
    <property type="entry name" value="CUTICULAR PROTEIN 50CB-RELATED"/>
    <property type="match status" value="1"/>
</dbReference>
<gene>
    <name evidence="3" type="primary">resilin_52</name>
    <name evidence="3" type="ORF">FJT64_018354</name>
</gene>
<dbReference type="InterPro" id="IPR051217">
    <property type="entry name" value="Insect_Cuticle_Struc_Prot"/>
</dbReference>
<evidence type="ECO:0000256" key="1">
    <source>
        <dbReference type="ARBA" id="ARBA00022460"/>
    </source>
</evidence>
<feature type="region of interest" description="Disordered" evidence="2">
    <location>
        <begin position="1"/>
        <end position="123"/>
    </location>
</feature>
<evidence type="ECO:0000256" key="2">
    <source>
        <dbReference type="SAM" id="MobiDB-lite"/>
    </source>
</evidence>
<dbReference type="GO" id="GO:0031012">
    <property type="term" value="C:extracellular matrix"/>
    <property type="evidence" value="ECO:0007669"/>
    <property type="project" value="TreeGrafter"/>
</dbReference>
<dbReference type="OrthoDB" id="6595597at2759"/>
<dbReference type="GO" id="GO:0042302">
    <property type="term" value="F:structural constituent of cuticle"/>
    <property type="evidence" value="ECO:0007669"/>
    <property type="project" value="UniProtKB-KW"/>
</dbReference>
<reference evidence="3 4" key="1">
    <citation type="submission" date="2019-07" db="EMBL/GenBank/DDBJ databases">
        <title>Draft genome assembly of a fouling barnacle, Amphibalanus amphitrite (Darwin, 1854): The first reference genome for Thecostraca.</title>
        <authorList>
            <person name="Kim W."/>
        </authorList>
    </citation>
    <scope>NUCLEOTIDE SEQUENCE [LARGE SCALE GENOMIC DNA]</scope>
    <source>
        <strain evidence="3">SNU_AA5</strain>
        <tissue evidence="3">Soma without cirri and trophi</tissue>
    </source>
</reference>
<feature type="compositionally biased region" description="Basic and acidic residues" evidence="2">
    <location>
        <begin position="114"/>
        <end position="123"/>
    </location>
</feature>
<dbReference type="AlphaFoldDB" id="A0A6A4X3Z2"/>